<dbReference type="Proteomes" id="UP001165960">
    <property type="component" value="Unassembled WGS sequence"/>
</dbReference>
<evidence type="ECO:0000313" key="1">
    <source>
        <dbReference type="EMBL" id="KAJ9066456.1"/>
    </source>
</evidence>
<name>A0ACC2SW95_9FUNG</name>
<reference evidence="1" key="1">
    <citation type="submission" date="2022-04" db="EMBL/GenBank/DDBJ databases">
        <title>Genome of the entomopathogenic fungus Entomophthora muscae.</title>
        <authorList>
            <person name="Elya C."/>
            <person name="Lovett B.R."/>
            <person name="Lee E."/>
            <person name="Macias A.M."/>
            <person name="Hajek A.E."/>
            <person name="De Bivort B.L."/>
            <person name="Kasson M.T."/>
            <person name="De Fine Licht H.H."/>
            <person name="Stajich J.E."/>
        </authorList>
    </citation>
    <scope>NUCLEOTIDE SEQUENCE</scope>
    <source>
        <strain evidence="1">Berkeley</strain>
    </source>
</reference>
<comment type="caution">
    <text evidence="1">The sequence shown here is derived from an EMBL/GenBank/DDBJ whole genome shotgun (WGS) entry which is preliminary data.</text>
</comment>
<gene>
    <name evidence="1" type="ORF">DSO57_1009206</name>
</gene>
<sequence>MWFLALAMLNIAIDFSSTAENSKRTLREAQPGIPKVGCFIDTIGFLWCLLVISTSACIMLFAWAYRWKPGSRKPFSRQTTSSMGPDVEK</sequence>
<proteinExistence type="predicted"/>
<keyword evidence="2" id="KW-1185">Reference proteome</keyword>
<protein>
    <submittedName>
        <fullName evidence="1">Uncharacterized protein</fullName>
    </submittedName>
</protein>
<evidence type="ECO:0000313" key="2">
    <source>
        <dbReference type="Proteomes" id="UP001165960"/>
    </source>
</evidence>
<dbReference type="EMBL" id="QTSX02004289">
    <property type="protein sequence ID" value="KAJ9066456.1"/>
    <property type="molecule type" value="Genomic_DNA"/>
</dbReference>
<organism evidence="1 2">
    <name type="scientific">Entomophthora muscae</name>
    <dbReference type="NCBI Taxonomy" id="34485"/>
    <lineage>
        <taxon>Eukaryota</taxon>
        <taxon>Fungi</taxon>
        <taxon>Fungi incertae sedis</taxon>
        <taxon>Zoopagomycota</taxon>
        <taxon>Entomophthoromycotina</taxon>
        <taxon>Entomophthoromycetes</taxon>
        <taxon>Entomophthorales</taxon>
        <taxon>Entomophthoraceae</taxon>
        <taxon>Entomophthora</taxon>
    </lineage>
</organism>
<accession>A0ACC2SW95</accession>